<dbReference type="GO" id="GO:0004722">
    <property type="term" value="F:protein serine/threonine phosphatase activity"/>
    <property type="evidence" value="ECO:0007669"/>
    <property type="project" value="UniProtKB-EC"/>
</dbReference>
<dbReference type="Proteomes" id="UP000274756">
    <property type="component" value="Unassembled WGS sequence"/>
</dbReference>
<evidence type="ECO:0000256" key="7">
    <source>
        <dbReference type="ARBA" id="ARBA00022803"/>
    </source>
</evidence>
<dbReference type="PROSITE" id="PS50005">
    <property type="entry name" value="TPR"/>
    <property type="match status" value="1"/>
</dbReference>
<dbReference type="AlphaFoldDB" id="A0A158Q6J0"/>
<evidence type="ECO:0000313" key="14">
    <source>
        <dbReference type="Proteomes" id="UP000274756"/>
    </source>
</evidence>
<dbReference type="Gene3D" id="3.60.21.10">
    <property type="match status" value="1"/>
</dbReference>
<reference evidence="15" key="1">
    <citation type="submission" date="2016-04" db="UniProtKB">
        <authorList>
            <consortium name="WormBaseParasite"/>
        </authorList>
    </citation>
    <scope>IDENTIFICATION</scope>
</reference>
<keyword evidence="5" id="KW-0677">Repeat</keyword>
<evidence type="ECO:0000313" key="12">
    <source>
        <dbReference type="EMBL" id="VDN53756.1"/>
    </source>
</evidence>
<dbReference type="SMART" id="SM00156">
    <property type="entry name" value="PP2Ac"/>
    <property type="match status" value="1"/>
</dbReference>
<dbReference type="Pfam" id="PF00149">
    <property type="entry name" value="Metallophos"/>
    <property type="match status" value="1"/>
</dbReference>
<dbReference type="InterPro" id="IPR013235">
    <property type="entry name" value="PPP_dom"/>
</dbReference>
<feature type="domain" description="Serine/threonine specific protein phosphatases" evidence="11">
    <location>
        <begin position="197"/>
        <end position="473"/>
    </location>
</feature>
<reference evidence="12 14" key="2">
    <citation type="submission" date="2018-11" db="EMBL/GenBank/DDBJ databases">
        <authorList>
            <consortium name="Pathogen Informatics"/>
        </authorList>
    </citation>
    <scope>NUCLEOTIDE SEQUENCE [LARGE SCALE GENOMIC DNA]</scope>
</reference>
<evidence type="ECO:0000259" key="11">
    <source>
        <dbReference type="SMART" id="SM00156"/>
    </source>
</evidence>
<dbReference type="EC" id="3.1.3.16" evidence="3"/>
<evidence type="ECO:0000256" key="2">
    <source>
        <dbReference type="ARBA" id="ARBA00008786"/>
    </source>
</evidence>
<keyword evidence="4" id="KW-0479">Metal-binding</keyword>
<feature type="active site" description="Proton donor/acceptor" evidence="9">
    <location>
        <position position="297"/>
    </location>
</feature>
<comment type="cofactor">
    <cofactor evidence="1">
        <name>Mn(2+)</name>
        <dbReference type="ChEBI" id="CHEBI:29035"/>
    </cofactor>
</comment>
<dbReference type="Pfam" id="PF13181">
    <property type="entry name" value="TPR_8"/>
    <property type="match status" value="1"/>
</dbReference>
<dbReference type="PANTHER" id="PTHR45668">
    <property type="entry name" value="SERINE/THREONINE-PROTEIN PHOSPHATASE 5-RELATED"/>
    <property type="match status" value="1"/>
</dbReference>
<proteinExistence type="inferred from homology"/>
<keyword evidence="8" id="KW-0464">Manganese</keyword>
<dbReference type="Proteomes" id="UP000038040">
    <property type="component" value="Unplaced"/>
</dbReference>
<evidence type="ECO:0000256" key="1">
    <source>
        <dbReference type="ARBA" id="ARBA00001936"/>
    </source>
</evidence>
<evidence type="ECO:0000256" key="5">
    <source>
        <dbReference type="ARBA" id="ARBA00022737"/>
    </source>
</evidence>
<keyword evidence="7 10" id="KW-0802">TPR repeat</keyword>
<dbReference type="SUPFAM" id="SSF56300">
    <property type="entry name" value="Metallo-dependent phosphatases"/>
    <property type="match status" value="1"/>
</dbReference>
<evidence type="ECO:0000256" key="6">
    <source>
        <dbReference type="ARBA" id="ARBA00022801"/>
    </source>
</evidence>
<keyword evidence="14" id="KW-1185">Reference proteome</keyword>
<dbReference type="WBParaSite" id="DME_0001022401-mRNA-1">
    <property type="protein sequence ID" value="DME_0001022401-mRNA-1"/>
    <property type="gene ID" value="DME_0001022401"/>
</dbReference>
<dbReference type="OrthoDB" id="445564at2759"/>
<dbReference type="PANTHER" id="PTHR45668:SF5">
    <property type="entry name" value="SERINE_THREONINE-PROTEIN PHOSPHATASE 5"/>
    <property type="match status" value="1"/>
</dbReference>
<dbReference type="CDD" id="cd07417">
    <property type="entry name" value="MPP_PP5_C"/>
    <property type="match status" value="1"/>
</dbReference>
<accession>A0A158Q6J0</accession>
<evidence type="ECO:0000256" key="8">
    <source>
        <dbReference type="ARBA" id="ARBA00023211"/>
    </source>
</evidence>
<dbReference type="InterPro" id="IPR011990">
    <property type="entry name" value="TPR-like_helical_dom_sf"/>
</dbReference>
<comment type="similarity">
    <text evidence="2">Belongs to the PPP phosphatase family. PP-5 (PP-T) subfamily.</text>
</comment>
<dbReference type="SUPFAM" id="SSF48452">
    <property type="entry name" value="TPR-like"/>
    <property type="match status" value="1"/>
</dbReference>
<dbReference type="PRINTS" id="PR00114">
    <property type="entry name" value="STPHPHTASE"/>
</dbReference>
<dbReference type="InterPro" id="IPR006186">
    <property type="entry name" value="Ser/Thr-sp_prot-phosphatase"/>
</dbReference>
<dbReference type="GO" id="GO:0046872">
    <property type="term" value="F:metal ion binding"/>
    <property type="evidence" value="ECO:0007669"/>
    <property type="project" value="UniProtKB-KW"/>
</dbReference>
<sequence>MSSSKGTTSVDNLDGITNLAEAALKIKDEANQLFNDQAYDLAIELYSKAIGLDGNVAVFYGNRSAAYLKKELYGSALEDAAKAIELDSDYIKGYYRRATAYMALGKFKNALKDYDAVRKARPADKDANKKFVECQKIVKRIAFEQAISMDHDKRSIADSINLDTIVESSYDGPRLDEKISLEFMQHLIQTYKNQRKLHKKYAYKILLMIRKMFESLPTLVDIEVSVGHKFTVCGDIHGQFYDLCNIFELNGLPSEENPYLFNGDFVDRGSFSVETIFTLFGFKLLYPNHFFMSRGNHESDVMNKMYGFEGEVRSKYSSQMADFFTEIFNYLPLCHVINKKIFVCHGGLFGSDNVSLDDIRATDRVRQPPDEGIMCDLLWSDPQDIRGRSASKRGVGCQFGPDITNEFCEKNGIDYVIRSHEVKPEGYESHHGGKCYTVFSAPNYCDTMGNKGAFCTIRGDDLEPKFTSFCAVSHPNVSLVVSTEG</sequence>
<protein>
    <recommendedName>
        <fullName evidence="3">protein-serine/threonine phosphatase</fullName>
        <ecNumber evidence="3">3.1.3.16</ecNumber>
    </recommendedName>
</protein>
<evidence type="ECO:0000256" key="9">
    <source>
        <dbReference type="PIRSR" id="PIRSR033096-1"/>
    </source>
</evidence>
<dbReference type="SMART" id="SM00028">
    <property type="entry name" value="TPR"/>
    <property type="match status" value="3"/>
</dbReference>
<dbReference type="EMBL" id="UYYG01000175">
    <property type="protein sequence ID" value="VDN53756.1"/>
    <property type="molecule type" value="Genomic_DNA"/>
</dbReference>
<dbReference type="InterPro" id="IPR019734">
    <property type="entry name" value="TPR_rpt"/>
</dbReference>
<feature type="repeat" description="TPR" evidence="10">
    <location>
        <begin position="91"/>
        <end position="124"/>
    </location>
</feature>
<dbReference type="PIRSF" id="PIRSF033096">
    <property type="entry name" value="PPPtase_5"/>
    <property type="match status" value="1"/>
</dbReference>
<dbReference type="InterPro" id="IPR004843">
    <property type="entry name" value="Calcineurin-like_PHP"/>
</dbReference>
<evidence type="ECO:0000313" key="13">
    <source>
        <dbReference type="Proteomes" id="UP000038040"/>
    </source>
</evidence>
<evidence type="ECO:0000313" key="15">
    <source>
        <dbReference type="WBParaSite" id="DME_0001022401-mRNA-1"/>
    </source>
</evidence>
<evidence type="ECO:0000256" key="4">
    <source>
        <dbReference type="ARBA" id="ARBA00022723"/>
    </source>
</evidence>
<evidence type="ECO:0000256" key="3">
    <source>
        <dbReference type="ARBA" id="ARBA00013081"/>
    </source>
</evidence>
<organism evidence="13 15">
    <name type="scientific">Dracunculus medinensis</name>
    <name type="common">Guinea worm</name>
    <dbReference type="NCBI Taxonomy" id="318479"/>
    <lineage>
        <taxon>Eukaryota</taxon>
        <taxon>Metazoa</taxon>
        <taxon>Ecdysozoa</taxon>
        <taxon>Nematoda</taxon>
        <taxon>Chromadorea</taxon>
        <taxon>Rhabditida</taxon>
        <taxon>Spirurina</taxon>
        <taxon>Dracunculoidea</taxon>
        <taxon>Dracunculidae</taxon>
        <taxon>Dracunculus</taxon>
    </lineage>
</organism>
<dbReference type="Gene3D" id="1.25.40.10">
    <property type="entry name" value="Tetratricopeptide repeat domain"/>
    <property type="match status" value="1"/>
</dbReference>
<dbReference type="STRING" id="318479.A0A158Q6J0"/>
<dbReference type="InterPro" id="IPR029052">
    <property type="entry name" value="Metallo-depent_PP-like"/>
</dbReference>
<dbReference type="InterPro" id="IPR041753">
    <property type="entry name" value="PP5_C"/>
</dbReference>
<evidence type="ECO:0000256" key="10">
    <source>
        <dbReference type="PROSITE-ProRule" id="PRU00339"/>
    </source>
</evidence>
<gene>
    <name evidence="12" type="ORF">DME_LOCUS3729</name>
</gene>
<dbReference type="InterPro" id="IPR051134">
    <property type="entry name" value="PPP_phosphatase"/>
</dbReference>
<dbReference type="Pfam" id="PF08321">
    <property type="entry name" value="PPP5"/>
    <property type="match status" value="1"/>
</dbReference>
<dbReference type="FunFam" id="3.60.21.10:FF:000017">
    <property type="entry name" value="Serine/threonine-protein phosphatase"/>
    <property type="match status" value="1"/>
</dbReference>
<keyword evidence="6" id="KW-0378">Hydrolase</keyword>
<name>A0A158Q6J0_DRAME</name>